<organism evidence="9 10">
    <name type="scientific">Xyrichtys novacula</name>
    <name type="common">Pearly razorfish</name>
    <name type="synonym">Hemipteronotus novacula</name>
    <dbReference type="NCBI Taxonomy" id="13765"/>
    <lineage>
        <taxon>Eukaryota</taxon>
        <taxon>Metazoa</taxon>
        <taxon>Chordata</taxon>
        <taxon>Craniata</taxon>
        <taxon>Vertebrata</taxon>
        <taxon>Euteleostomi</taxon>
        <taxon>Actinopterygii</taxon>
        <taxon>Neopterygii</taxon>
        <taxon>Teleostei</taxon>
        <taxon>Neoteleostei</taxon>
        <taxon>Acanthomorphata</taxon>
        <taxon>Eupercaria</taxon>
        <taxon>Labriformes</taxon>
        <taxon>Labridae</taxon>
        <taxon>Xyrichtys</taxon>
    </lineage>
</organism>
<dbReference type="CDD" id="cd00033">
    <property type="entry name" value="CCP"/>
    <property type="match status" value="2"/>
</dbReference>
<protein>
    <submittedName>
        <fullName evidence="9">Complement decay-accelerating factor isoform X3</fullName>
    </submittedName>
</protein>
<dbReference type="SMART" id="SM00032">
    <property type="entry name" value="CCP"/>
    <property type="match status" value="3"/>
</dbReference>
<gene>
    <name evidence="9" type="ORF">XNOV1_A016284</name>
</gene>
<evidence type="ECO:0000313" key="9">
    <source>
        <dbReference type="EMBL" id="CAJ1050194.1"/>
    </source>
</evidence>
<comment type="caution">
    <text evidence="4">Lacks conserved residue(s) required for the propagation of feature annotation.</text>
</comment>
<dbReference type="PANTHER" id="PTHR45656:SF4">
    <property type="entry name" value="PROTEIN CBR-CLEC-78"/>
    <property type="match status" value="1"/>
</dbReference>
<dbReference type="AlphaFoldDB" id="A0AAV1EN81"/>
<dbReference type="InterPro" id="IPR035976">
    <property type="entry name" value="Sushi/SCR/CCP_sf"/>
</dbReference>
<dbReference type="Proteomes" id="UP001178508">
    <property type="component" value="Chromosome 2"/>
</dbReference>
<keyword evidence="6" id="KW-0472">Membrane</keyword>
<keyword evidence="10" id="KW-1185">Reference proteome</keyword>
<evidence type="ECO:0000256" key="2">
    <source>
        <dbReference type="ARBA" id="ARBA00022737"/>
    </source>
</evidence>
<feature type="chain" id="PRO_5043920175" evidence="7">
    <location>
        <begin position="29"/>
        <end position="355"/>
    </location>
</feature>
<feature type="domain" description="Sushi" evidence="8">
    <location>
        <begin position="91"/>
        <end position="147"/>
    </location>
</feature>
<feature type="domain" description="Sushi" evidence="8">
    <location>
        <begin position="28"/>
        <end position="90"/>
    </location>
</feature>
<evidence type="ECO:0000313" key="10">
    <source>
        <dbReference type="Proteomes" id="UP001178508"/>
    </source>
</evidence>
<reference evidence="9" key="1">
    <citation type="submission" date="2023-08" db="EMBL/GenBank/DDBJ databases">
        <authorList>
            <person name="Alioto T."/>
            <person name="Alioto T."/>
            <person name="Gomez Garrido J."/>
        </authorList>
    </citation>
    <scope>NUCLEOTIDE SEQUENCE</scope>
</reference>
<evidence type="ECO:0000256" key="4">
    <source>
        <dbReference type="PROSITE-ProRule" id="PRU00302"/>
    </source>
</evidence>
<keyword evidence="6" id="KW-1133">Transmembrane helix</keyword>
<keyword evidence="2" id="KW-0677">Repeat</keyword>
<feature type="compositionally biased region" description="Low complexity" evidence="5">
    <location>
        <begin position="216"/>
        <end position="228"/>
    </location>
</feature>
<dbReference type="PANTHER" id="PTHR45656">
    <property type="entry name" value="PROTEIN CBR-CLEC-78"/>
    <property type="match status" value="1"/>
</dbReference>
<feature type="region of interest" description="Disordered" evidence="5">
    <location>
        <begin position="246"/>
        <end position="270"/>
    </location>
</feature>
<name>A0AAV1EN81_XYRNO</name>
<keyword evidence="3 4" id="KW-1015">Disulfide bond</keyword>
<evidence type="ECO:0000256" key="6">
    <source>
        <dbReference type="SAM" id="Phobius"/>
    </source>
</evidence>
<feature type="domain" description="Sushi" evidence="8">
    <location>
        <begin position="148"/>
        <end position="208"/>
    </location>
</feature>
<evidence type="ECO:0000256" key="5">
    <source>
        <dbReference type="SAM" id="MobiDB-lite"/>
    </source>
</evidence>
<keyword evidence="6" id="KW-0812">Transmembrane</keyword>
<evidence type="ECO:0000256" key="3">
    <source>
        <dbReference type="ARBA" id="ARBA00023157"/>
    </source>
</evidence>
<proteinExistence type="predicted"/>
<dbReference type="SUPFAM" id="SSF57535">
    <property type="entry name" value="Complement control module/SCR domain"/>
    <property type="match status" value="3"/>
</dbReference>
<dbReference type="InterPro" id="IPR000436">
    <property type="entry name" value="Sushi_SCR_CCP_dom"/>
</dbReference>
<evidence type="ECO:0000256" key="7">
    <source>
        <dbReference type="SAM" id="SignalP"/>
    </source>
</evidence>
<dbReference type="PROSITE" id="PS50923">
    <property type="entry name" value="SUSHI"/>
    <property type="match status" value="3"/>
</dbReference>
<evidence type="ECO:0000256" key="1">
    <source>
        <dbReference type="ARBA" id="ARBA00022729"/>
    </source>
</evidence>
<dbReference type="Pfam" id="PF00084">
    <property type="entry name" value="Sushi"/>
    <property type="match status" value="3"/>
</dbReference>
<feature type="disulfide bond" evidence="4">
    <location>
        <begin position="150"/>
        <end position="193"/>
    </location>
</feature>
<dbReference type="InterPro" id="IPR051277">
    <property type="entry name" value="SEZ6_CSMD_C4BPB_Regulators"/>
</dbReference>
<keyword evidence="1 7" id="KW-0732">Signal</keyword>
<feature type="signal peptide" evidence="7">
    <location>
        <begin position="1"/>
        <end position="28"/>
    </location>
</feature>
<dbReference type="Gene3D" id="2.10.70.10">
    <property type="entry name" value="Complement Module, domain 1"/>
    <property type="match status" value="3"/>
</dbReference>
<feature type="region of interest" description="Disordered" evidence="5">
    <location>
        <begin position="204"/>
        <end position="233"/>
    </location>
</feature>
<dbReference type="EMBL" id="OY660865">
    <property type="protein sequence ID" value="CAJ1050194.1"/>
    <property type="molecule type" value="Genomic_DNA"/>
</dbReference>
<feature type="disulfide bond" evidence="4">
    <location>
        <begin position="61"/>
        <end position="88"/>
    </location>
</feature>
<evidence type="ECO:0000259" key="8">
    <source>
        <dbReference type="PROSITE" id="PS50923"/>
    </source>
</evidence>
<feature type="transmembrane region" description="Helical" evidence="6">
    <location>
        <begin position="307"/>
        <end position="328"/>
    </location>
</feature>
<keyword evidence="4" id="KW-0768">Sushi</keyword>
<feature type="disulfide bond" evidence="4">
    <location>
        <begin position="179"/>
        <end position="206"/>
    </location>
</feature>
<sequence>MEVFLKTCGLKRVRTLLVLSLLVLKAAAECPKPEGGENIVLTDDALLKNHYEENSEVTLECGNGYETESGSGVITCIDEKWSEPDLICRKKDCGAPKPQPSMTFDMSGGTLFGALIRVICDKGYQVSGSSFKQCYASGWVGRTQCEVVTCDKPGEVTNGRNSWDSEEDPEYEAVIQYTCDPGFSLTGNATIRCTETGLYDSEPPECQGVKADDKTTTVTVTHRPTTPTQDGGKMITTVAPLKATEHQDTDDAGSLTTTTPTVPPAPQGSRDIMTAEEKTTPTAVKSTTALQDQHNATLDKTAPGVGYLPVIISVISVSLAVCLCLFVVQKFLMKKKGSYDTREDLKPELLQFQNL</sequence>
<accession>A0AAV1EN81</accession>